<name>A0ACC2VQZ0_9TREE</name>
<proteinExistence type="predicted"/>
<gene>
    <name evidence="1" type="ORF">QFC20_005216</name>
</gene>
<reference evidence="1" key="1">
    <citation type="submission" date="2023-04" db="EMBL/GenBank/DDBJ databases">
        <title>Draft Genome sequencing of Naganishia species isolated from polar environments using Oxford Nanopore Technology.</title>
        <authorList>
            <person name="Leo P."/>
            <person name="Venkateswaran K."/>
        </authorList>
    </citation>
    <scope>NUCLEOTIDE SEQUENCE</scope>
    <source>
        <strain evidence="1">MNA-CCFEE 5262</strain>
    </source>
</reference>
<evidence type="ECO:0000313" key="1">
    <source>
        <dbReference type="EMBL" id="KAJ9101523.1"/>
    </source>
</evidence>
<dbReference type="Proteomes" id="UP001230649">
    <property type="component" value="Unassembled WGS sequence"/>
</dbReference>
<keyword evidence="2" id="KW-1185">Reference proteome</keyword>
<accession>A0ACC2VQZ0</accession>
<dbReference type="EMBL" id="JASBWS010000069">
    <property type="protein sequence ID" value="KAJ9101523.1"/>
    <property type="molecule type" value="Genomic_DNA"/>
</dbReference>
<organism evidence="1 2">
    <name type="scientific">Naganishia adeliensis</name>
    <dbReference type="NCBI Taxonomy" id="92952"/>
    <lineage>
        <taxon>Eukaryota</taxon>
        <taxon>Fungi</taxon>
        <taxon>Dikarya</taxon>
        <taxon>Basidiomycota</taxon>
        <taxon>Agaricomycotina</taxon>
        <taxon>Tremellomycetes</taxon>
        <taxon>Filobasidiales</taxon>
        <taxon>Filobasidiaceae</taxon>
        <taxon>Naganishia</taxon>
    </lineage>
</organism>
<evidence type="ECO:0000313" key="2">
    <source>
        <dbReference type="Proteomes" id="UP001230649"/>
    </source>
</evidence>
<comment type="caution">
    <text evidence="1">The sequence shown here is derived from an EMBL/GenBank/DDBJ whole genome shotgun (WGS) entry which is preliminary data.</text>
</comment>
<protein>
    <submittedName>
        <fullName evidence="1">Uncharacterized protein</fullName>
    </submittedName>
</protein>
<sequence>MADDQSQHVAQIPQAVGIAASADPNTPAELRQQAVEYLQKVKELSEQTWKACLTLYLQGAGATSANGVGRDGKEKLSSELRVYCLQVVDDILGNKPELLSEQDLLSLHQAMMSYIQTEFVEGSAELGLASQANTLQTTLLTLHLLCEIASEVHDPLLKSARSFAGDRNKRDGMVRDSLRATGDTEAVIKGTLALVEKGMNITGQPMFEEAVEWSLKTLAAWAPWVDITTSVTPQSLGLYQQLVNHSSPVYRSAALTIYNTLLSKGTKTPPEKIQIMSVLNVMAFIPTLEQNSRLVGKSRSNEEERFRESLAKLLSSQGVEAVKVYEDARTDDATRAEAEKLWYQTLPLLIRFLEDPSDEVAASATPLLNDTMRLYKKARKANESAFQLPQDKAEFFKTLLETQVRQMQWGEDMPWGLGGDDSEIDADELETFMEKRKRLKTELDGVATIDPSLFNSMIIGYIVDIYDTVQSRGFGAVSWQRAELAVYLTYIYGEIQRSGLGKEAFFDISVEVQNAIRERNKERNDAFRNRATAIKKGESVDQVDFRNYEPIDFSQFPLRPLGTILLKAVESQILGFPHSAVILQMLECCSRYCEFFKCKTSLIQPVLEAFVDTRGIHNPDPDVRNRVFYLFAKFVRELKNSIDPSFVPAILNGIGDALPVVAVLPEVENPGDDVLAKATTGSQPFDNHLHLFEAVGSLIHLVRDQGEQARLLQAVIAPLLQDLANAVQTVSGGAAPQPLVVLQVHHVISAIGSIASGFPDAPEFQPATPPSWEPIYQQGIEAILNTLQAFKSQRIVRDASRNAFSGIIKTMTTRATRYMPILVVNMVGEFDAQELVEFLGFLGMLTHKLNTDIRDIMDELLPVLFDRVYLLLGEPANGTDDVLVQAELRKAYLTFLTTIFQAGLHQILLSPINKPRFETFISSLVALATTTTDRTDRTAQRGALQVIRLTITAWASDPAVAHGPPLFLTDVAAKEAYGKEKKANGSNGSTPTTENATRVLPGYQQTVYDRLVPEVFGMVMAPDFNSKDGQSQLILHEVSSLLRDILLSRGQEGIDFLLTFLTSKQCPLPAAEELVRRMRSEILRDFRKTFSDFVKDWKVALGLA</sequence>